<dbReference type="EMBL" id="CP015839">
    <property type="protein sequence ID" value="ANG63460.1"/>
    <property type="molecule type" value="Genomic_DNA"/>
</dbReference>
<feature type="transmembrane region" description="Helical" evidence="13">
    <location>
        <begin position="21"/>
        <end position="40"/>
    </location>
</feature>
<dbReference type="InterPro" id="IPR016174">
    <property type="entry name" value="Di-haem_cyt_TM"/>
</dbReference>
<feature type="domain" description="Cytochrome b561 bacterial/Ni-hydrogenase" evidence="14">
    <location>
        <begin position="14"/>
        <end position="183"/>
    </location>
</feature>
<evidence type="ECO:0000256" key="10">
    <source>
        <dbReference type="ARBA" id="ARBA00023004"/>
    </source>
</evidence>
<keyword evidence="6 13" id="KW-0812">Transmembrane</keyword>
<keyword evidence="16" id="KW-1185">Reference proteome</keyword>
<dbReference type="SUPFAM" id="SSF81342">
    <property type="entry name" value="Transmembrane di-heme cytochromes"/>
    <property type="match status" value="1"/>
</dbReference>
<evidence type="ECO:0000256" key="9">
    <source>
        <dbReference type="ARBA" id="ARBA00022989"/>
    </source>
</evidence>
<sequence length="190" mass="21199">MAVKFKLKNDDETYGWPLISLHWLMAVAVFGLYFLGLYIIDLGYYDPNYKTLPHWHRSLGMLLLLALGLRVLCRCVDRAPSALPGHGKATRLLTKSAHSLLYLLMITALISGYVMSTAGGHEIAVFNWFSVPPLPIELHHQADKAGIIHYWSSTALIALSSVHALAALKHHFVDKDSTLTRILGITRENP</sequence>
<comment type="cofactor">
    <cofactor evidence="1">
        <name>heme b</name>
        <dbReference type="ChEBI" id="CHEBI:60344"/>
    </cofactor>
</comment>
<evidence type="ECO:0000256" key="6">
    <source>
        <dbReference type="ARBA" id="ARBA00022692"/>
    </source>
</evidence>
<evidence type="ECO:0000313" key="16">
    <source>
        <dbReference type="Proteomes" id="UP000078070"/>
    </source>
</evidence>
<keyword evidence="11 13" id="KW-0472">Membrane</keyword>
<evidence type="ECO:0000256" key="3">
    <source>
        <dbReference type="ARBA" id="ARBA00022448"/>
    </source>
</evidence>
<reference evidence="15 16" key="2">
    <citation type="journal article" date="2018" name="Int. J. Syst. Evol. Microbiol.">
        <title>Marinobacterium aestuarii sp. nov., a benzene-degrading marine bacterium isolated from estuary sediment.</title>
        <authorList>
            <person name="Bae S.S."/>
            <person name="Jung J."/>
            <person name="Chung D."/>
            <person name="Baek K."/>
        </authorList>
    </citation>
    <scope>NUCLEOTIDE SEQUENCE [LARGE SCALE GENOMIC DNA]</scope>
    <source>
        <strain evidence="15 16">ST58-10</strain>
    </source>
</reference>
<feature type="transmembrane region" description="Helical" evidence="13">
    <location>
        <begin position="55"/>
        <end position="73"/>
    </location>
</feature>
<comment type="similarity">
    <text evidence="12">Belongs to the cytochrome b561 family.</text>
</comment>
<dbReference type="GO" id="GO:0020037">
    <property type="term" value="F:heme binding"/>
    <property type="evidence" value="ECO:0007669"/>
    <property type="project" value="TreeGrafter"/>
</dbReference>
<keyword evidence="7" id="KW-0479">Metal-binding</keyword>
<feature type="transmembrane region" description="Helical" evidence="13">
    <location>
        <begin position="100"/>
        <end position="128"/>
    </location>
</feature>
<dbReference type="GO" id="GO:0046872">
    <property type="term" value="F:metal ion binding"/>
    <property type="evidence" value="ECO:0007669"/>
    <property type="project" value="UniProtKB-KW"/>
</dbReference>
<keyword evidence="4" id="KW-1003">Cell membrane</keyword>
<evidence type="ECO:0000256" key="7">
    <source>
        <dbReference type="ARBA" id="ARBA00022723"/>
    </source>
</evidence>
<keyword evidence="8" id="KW-0249">Electron transport</keyword>
<keyword evidence="3" id="KW-0813">Transport</keyword>
<evidence type="ECO:0000256" key="4">
    <source>
        <dbReference type="ARBA" id="ARBA00022475"/>
    </source>
</evidence>
<proteinExistence type="inferred from homology"/>
<feature type="transmembrane region" description="Helical" evidence="13">
    <location>
        <begin position="148"/>
        <end position="168"/>
    </location>
</feature>
<comment type="subcellular location">
    <subcellularLocation>
        <location evidence="2">Cell membrane</location>
        <topology evidence="2">Multi-pass membrane protein</topology>
    </subcellularLocation>
</comment>
<reference evidence="16" key="1">
    <citation type="submission" date="2016-05" db="EMBL/GenBank/DDBJ databases">
        <authorList>
            <person name="Baek K."/>
            <person name="Yang S.-J."/>
        </authorList>
    </citation>
    <scope>NUCLEOTIDE SEQUENCE [LARGE SCALE GENOMIC DNA]</scope>
    <source>
        <strain evidence="16">ST58-10</strain>
    </source>
</reference>
<evidence type="ECO:0000313" key="15">
    <source>
        <dbReference type="EMBL" id="ANG63460.1"/>
    </source>
</evidence>
<dbReference type="RefSeq" id="WP_067383494.1">
    <property type="nucleotide sequence ID" value="NZ_CP015839.1"/>
</dbReference>
<evidence type="ECO:0000256" key="13">
    <source>
        <dbReference type="SAM" id="Phobius"/>
    </source>
</evidence>
<dbReference type="Gene3D" id="1.20.950.20">
    <property type="entry name" value="Transmembrane di-heme cytochromes, Chain C"/>
    <property type="match status" value="1"/>
</dbReference>
<evidence type="ECO:0000256" key="5">
    <source>
        <dbReference type="ARBA" id="ARBA00022617"/>
    </source>
</evidence>
<organism evidence="15 16">
    <name type="scientific">Marinobacterium aestuarii</name>
    <dbReference type="NCBI Taxonomy" id="1821621"/>
    <lineage>
        <taxon>Bacteria</taxon>
        <taxon>Pseudomonadati</taxon>
        <taxon>Pseudomonadota</taxon>
        <taxon>Gammaproteobacteria</taxon>
        <taxon>Oceanospirillales</taxon>
        <taxon>Oceanospirillaceae</taxon>
        <taxon>Marinobacterium</taxon>
    </lineage>
</organism>
<evidence type="ECO:0000256" key="12">
    <source>
        <dbReference type="ARBA" id="ARBA00037975"/>
    </source>
</evidence>
<dbReference type="Pfam" id="PF01292">
    <property type="entry name" value="Ni_hydr_CYTB"/>
    <property type="match status" value="1"/>
</dbReference>
<evidence type="ECO:0000256" key="2">
    <source>
        <dbReference type="ARBA" id="ARBA00004651"/>
    </source>
</evidence>
<evidence type="ECO:0000256" key="1">
    <source>
        <dbReference type="ARBA" id="ARBA00001970"/>
    </source>
</evidence>
<keyword evidence="9 13" id="KW-1133">Transmembrane helix</keyword>
<dbReference type="KEGG" id="mars:A8C75_13925"/>
<protein>
    <submittedName>
        <fullName evidence="15">Cytochrome B</fullName>
    </submittedName>
</protein>
<evidence type="ECO:0000256" key="8">
    <source>
        <dbReference type="ARBA" id="ARBA00022982"/>
    </source>
</evidence>
<dbReference type="GO" id="GO:0005886">
    <property type="term" value="C:plasma membrane"/>
    <property type="evidence" value="ECO:0007669"/>
    <property type="project" value="UniProtKB-SubCell"/>
</dbReference>
<name>A0A1A9F0D5_9GAMM</name>
<dbReference type="AlphaFoldDB" id="A0A1A9F0D5"/>
<keyword evidence="5" id="KW-0349">Heme</keyword>
<keyword evidence="10" id="KW-0408">Iron</keyword>
<dbReference type="GO" id="GO:0009055">
    <property type="term" value="F:electron transfer activity"/>
    <property type="evidence" value="ECO:0007669"/>
    <property type="project" value="InterPro"/>
</dbReference>
<dbReference type="PANTHER" id="PTHR30529:SF1">
    <property type="entry name" value="CYTOCHROME B561 HOMOLOG 2"/>
    <property type="match status" value="1"/>
</dbReference>
<dbReference type="Proteomes" id="UP000078070">
    <property type="component" value="Chromosome"/>
</dbReference>
<dbReference type="GO" id="GO:0022904">
    <property type="term" value="P:respiratory electron transport chain"/>
    <property type="evidence" value="ECO:0007669"/>
    <property type="project" value="InterPro"/>
</dbReference>
<dbReference type="PANTHER" id="PTHR30529">
    <property type="entry name" value="CYTOCHROME B561"/>
    <property type="match status" value="1"/>
</dbReference>
<evidence type="ECO:0000259" key="14">
    <source>
        <dbReference type="Pfam" id="PF01292"/>
    </source>
</evidence>
<evidence type="ECO:0000256" key="11">
    <source>
        <dbReference type="ARBA" id="ARBA00023136"/>
    </source>
</evidence>
<accession>A0A1A9F0D5</accession>
<dbReference type="InterPro" id="IPR011577">
    <property type="entry name" value="Cyt_b561_bac/Ni-Hgenase"/>
</dbReference>
<dbReference type="InterPro" id="IPR052168">
    <property type="entry name" value="Cytochrome_b561_oxidase"/>
</dbReference>
<dbReference type="OrthoDB" id="9793784at2"/>
<gene>
    <name evidence="15" type="ORF">A8C75_13925</name>
</gene>
<dbReference type="STRING" id="1821621.A8C75_13925"/>